<reference evidence="19 20" key="1">
    <citation type="submission" date="2017-06" db="EMBL/GenBank/DDBJ databases">
        <title>Draft genome sequence of Fusobacterium nucleatum subsp. polymorphum KCOM 1260 (=ChDC F218).</title>
        <authorList>
            <person name="Kook J.-K."/>
            <person name="Park S.-N."/>
            <person name="Lim Y.K."/>
            <person name="Roh H."/>
        </authorList>
    </citation>
    <scope>NUCLEOTIDE SEQUENCE [LARGE SCALE GENOMIC DNA]</scope>
    <source>
        <strain evidence="20">KCOM 1260 (ChDC F218)</strain>
    </source>
</reference>
<evidence type="ECO:0000256" key="6">
    <source>
        <dbReference type="ARBA" id="ARBA00022723"/>
    </source>
</evidence>
<keyword evidence="10 15" id="KW-0067">ATP-binding</keyword>
<dbReference type="GO" id="GO:0005524">
    <property type="term" value="F:ATP binding"/>
    <property type="evidence" value="ECO:0007669"/>
    <property type="project" value="UniProtKB-UniRule"/>
</dbReference>
<dbReference type="SMART" id="SM00382">
    <property type="entry name" value="AAA"/>
    <property type="match status" value="1"/>
</dbReference>
<feature type="region of interest" description="Disordered" evidence="17">
    <location>
        <begin position="1"/>
        <end position="79"/>
    </location>
</feature>
<dbReference type="GO" id="GO:0030163">
    <property type="term" value="P:protein catabolic process"/>
    <property type="evidence" value="ECO:0007669"/>
    <property type="project" value="UniProtKB-UniRule"/>
</dbReference>
<protein>
    <recommendedName>
        <fullName evidence="15">ATP-dependent zinc metalloprotease FtsH</fullName>
        <ecNumber evidence="15">3.4.24.-</ecNumber>
    </recommendedName>
</protein>
<accession>A0A1Z3CJZ2</accession>
<dbReference type="EC" id="3.4.24.-" evidence="15"/>
<evidence type="ECO:0000256" key="2">
    <source>
        <dbReference type="ARBA" id="ARBA00010044"/>
    </source>
</evidence>
<dbReference type="Gene3D" id="1.20.58.760">
    <property type="entry name" value="Peptidase M41"/>
    <property type="match status" value="1"/>
</dbReference>
<feature type="transmembrane region" description="Helical" evidence="15">
    <location>
        <begin position="220"/>
        <end position="242"/>
    </location>
</feature>
<keyword evidence="6 15" id="KW-0479">Metal-binding</keyword>
<keyword evidence="11 15" id="KW-1133">Transmembrane helix</keyword>
<comment type="subunit">
    <text evidence="15">Homohexamer.</text>
</comment>
<dbReference type="Gene3D" id="1.10.8.60">
    <property type="match status" value="1"/>
</dbReference>
<keyword evidence="3 15" id="KW-1003">Cell membrane</keyword>
<dbReference type="InterPro" id="IPR003959">
    <property type="entry name" value="ATPase_AAA_core"/>
</dbReference>
<dbReference type="SUPFAM" id="SSF52540">
    <property type="entry name" value="P-loop containing nucleoside triphosphate hydrolases"/>
    <property type="match status" value="1"/>
</dbReference>
<comment type="similarity">
    <text evidence="16">Belongs to the AAA ATPase family.</text>
</comment>
<evidence type="ECO:0000256" key="16">
    <source>
        <dbReference type="RuleBase" id="RU003651"/>
    </source>
</evidence>
<dbReference type="PANTHER" id="PTHR23076">
    <property type="entry name" value="METALLOPROTEASE M41 FTSH"/>
    <property type="match status" value="1"/>
</dbReference>
<feature type="binding site" evidence="15">
    <location>
        <begin position="317"/>
        <end position="324"/>
    </location>
    <ligand>
        <name>ATP</name>
        <dbReference type="ChEBI" id="CHEBI:30616"/>
    </ligand>
</feature>
<proteinExistence type="inferred from homology"/>
<feature type="compositionally biased region" description="Basic and acidic residues" evidence="17">
    <location>
        <begin position="33"/>
        <end position="79"/>
    </location>
</feature>
<comment type="subcellular location">
    <subcellularLocation>
        <location evidence="15">Cell membrane</location>
        <topology evidence="15">Multi-pass membrane protein</topology>
        <orientation evidence="15">Cytoplasmic side</orientation>
    </subcellularLocation>
    <subcellularLocation>
        <location evidence="1">Membrane</location>
    </subcellularLocation>
</comment>
<keyword evidence="8 15" id="KW-0378">Hydrolase</keyword>
<dbReference type="InterPro" id="IPR041569">
    <property type="entry name" value="AAA_lid_3"/>
</dbReference>
<dbReference type="RefSeq" id="WP_088337695.1">
    <property type="nucleotide sequence ID" value="NZ_CP021934.1"/>
</dbReference>
<dbReference type="GO" id="GO:0051301">
    <property type="term" value="P:cell division"/>
    <property type="evidence" value="ECO:0007669"/>
    <property type="project" value="UniProtKB-KW"/>
</dbReference>
<dbReference type="Proteomes" id="UP000196759">
    <property type="component" value="Chromosome"/>
</dbReference>
<dbReference type="NCBIfam" id="TIGR01241">
    <property type="entry name" value="FtsH_fam"/>
    <property type="match status" value="1"/>
</dbReference>
<dbReference type="SUPFAM" id="SSF140990">
    <property type="entry name" value="FtsH protease domain-like"/>
    <property type="match status" value="1"/>
</dbReference>
<feature type="binding site" evidence="15">
    <location>
        <position position="543"/>
    </location>
    <ligand>
        <name>Zn(2+)</name>
        <dbReference type="ChEBI" id="CHEBI:29105"/>
        <note>catalytic</note>
    </ligand>
</feature>
<dbReference type="GO" id="GO:0005886">
    <property type="term" value="C:plasma membrane"/>
    <property type="evidence" value="ECO:0007669"/>
    <property type="project" value="UniProtKB-SubCell"/>
</dbReference>
<organism evidence="19 20">
    <name type="scientific">Fusobacterium nucleatum subsp. polymorphum</name>
    <name type="common">Fusobacterium polymorphum</name>
    <dbReference type="NCBI Taxonomy" id="76857"/>
    <lineage>
        <taxon>Bacteria</taxon>
        <taxon>Fusobacteriati</taxon>
        <taxon>Fusobacteriota</taxon>
        <taxon>Fusobacteriia</taxon>
        <taxon>Fusobacteriales</taxon>
        <taxon>Fusobacteriaceae</taxon>
        <taxon>Fusobacterium</taxon>
    </lineage>
</organism>
<feature type="binding site" evidence="15">
    <location>
        <position position="539"/>
    </location>
    <ligand>
        <name>Zn(2+)</name>
        <dbReference type="ChEBI" id="CHEBI:29105"/>
        <note>catalytic</note>
    </ligand>
</feature>
<comment type="function">
    <text evidence="15">Acts as a processive, ATP-dependent zinc metallopeptidase for both cytoplasmic and membrane proteins. Plays a role in the quality control of integral membrane proteins.</text>
</comment>
<keyword evidence="5 15" id="KW-0812">Transmembrane</keyword>
<keyword evidence="19" id="KW-0132">Cell division</keyword>
<evidence type="ECO:0000256" key="14">
    <source>
        <dbReference type="ARBA" id="ARBA00061570"/>
    </source>
</evidence>
<evidence type="ECO:0000256" key="4">
    <source>
        <dbReference type="ARBA" id="ARBA00022670"/>
    </source>
</evidence>
<comment type="similarity">
    <text evidence="14 15">In the central section; belongs to the AAA ATPase family.</text>
</comment>
<comment type="cofactor">
    <cofactor evidence="15">
        <name>Zn(2+)</name>
        <dbReference type="ChEBI" id="CHEBI:29105"/>
    </cofactor>
    <text evidence="15">Binds 1 zinc ion per subunit.</text>
</comment>
<dbReference type="GO" id="GO:0004222">
    <property type="term" value="F:metalloendopeptidase activity"/>
    <property type="evidence" value="ECO:0007669"/>
    <property type="project" value="InterPro"/>
</dbReference>
<evidence type="ECO:0000256" key="5">
    <source>
        <dbReference type="ARBA" id="ARBA00022692"/>
    </source>
</evidence>
<feature type="binding site" evidence="15">
    <location>
        <position position="617"/>
    </location>
    <ligand>
        <name>Zn(2+)</name>
        <dbReference type="ChEBI" id="CHEBI:29105"/>
        <note>catalytic</note>
    </ligand>
</feature>
<dbReference type="GO" id="GO:0008270">
    <property type="term" value="F:zinc ion binding"/>
    <property type="evidence" value="ECO:0007669"/>
    <property type="project" value="UniProtKB-UniRule"/>
</dbReference>
<feature type="active site" evidence="15">
    <location>
        <position position="540"/>
    </location>
</feature>
<feature type="transmembrane region" description="Helical" evidence="15">
    <location>
        <begin position="95"/>
        <end position="113"/>
    </location>
</feature>
<dbReference type="InterPro" id="IPR027417">
    <property type="entry name" value="P-loop_NTPase"/>
</dbReference>
<dbReference type="GO" id="GO:0004176">
    <property type="term" value="F:ATP-dependent peptidase activity"/>
    <property type="evidence" value="ECO:0007669"/>
    <property type="project" value="InterPro"/>
</dbReference>
<dbReference type="FunFam" id="1.20.58.760:FF:000001">
    <property type="entry name" value="ATP-dependent zinc metalloprotease FtsH"/>
    <property type="match status" value="1"/>
</dbReference>
<keyword evidence="4 15" id="KW-0645">Protease</keyword>
<evidence type="ECO:0000256" key="15">
    <source>
        <dbReference type="HAMAP-Rule" id="MF_01458"/>
    </source>
</evidence>
<dbReference type="Pfam" id="PF01434">
    <property type="entry name" value="Peptidase_M41"/>
    <property type="match status" value="1"/>
</dbReference>
<feature type="domain" description="AAA+ ATPase" evidence="18">
    <location>
        <begin position="309"/>
        <end position="448"/>
    </location>
</feature>
<dbReference type="GO" id="GO:0006508">
    <property type="term" value="P:proteolysis"/>
    <property type="evidence" value="ECO:0007669"/>
    <property type="project" value="UniProtKB-KW"/>
</dbReference>
<evidence type="ECO:0000256" key="8">
    <source>
        <dbReference type="ARBA" id="ARBA00022801"/>
    </source>
</evidence>
<evidence type="ECO:0000256" key="10">
    <source>
        <dbReference type="ARBA" id="ARBA00022840"/>
    </source>
</evidence>
<dbReference type="EMBL" id="CP021934">
    <property type="protein sequence ID" value="ASC03610.1"/>
    <property type="molecule type" value="Genomic_DNA"/>
</dbReference>
<dbReference type="AlphaFoldDB" id="A0A1Z3CJZ2"/>
<dbReference type="InterPro" id="IPR000642">
    <property type="entry name" value="Peptidase_M41"/>
</dbReference>
<dbReference type="HAMAP" id="MF_01458">
    <property type="entry name" value="FtsH"/>
    <property type="match status" value="1"/>
</dbReference>
<keyword evidence="19" id="KW-0131">Cell cycle</keyword>
<keyword evidence="7 15" id="KW-0547">Nucleotide-binding</keyword>
<evidence type="ECO:0000256" key="1">
    <source>
        <dbReference type="ARBA" id="ARBA00004370"/>
    </source>
</evidence>
<gene>
    <name evidence="15" type="primary">ftsH</name>
    <name evidence="19" type="ORF">CBG50_10260</name>
</gene>
<keyword evidence="12 15" id="KW-0482">Metalloprotease</keyword>
<keyword evidence="13 15" id="KW-0472">Membrane</keyword>
<feature type="compositionally biased region" description="Basic and acidic residues" evidence="17">
    <location>
        <begin position="9"/>
        <end position="26"/>
    </location>
</feature>
<dbReference type="Pfam" id="PF17862">
    <property type="entry name" value="AAA_lid_3"/>
    <property type="match status" value="1"/>
</dbReference>
<evidence type="ECO:0000256" key="17">
    <source>
        <dbReference type="SAM" id="MobiDB-lite"/>
    </source>
</evidence>
<dbReference type="InterPro" id="IPR005936">
    <property type="entry name" value="FtsH"/>
</dbReference>
<dbReference type="InterPro" id="IPR011546">
    <property type="entry name" value="Pept_M41_FtsH_extracell"/>
</dbReference>
<dbReference type="Gene3D" id="3.40.50.300">
    <property type="entry name" value="P-loop containing nucleotide triphosphate hydrolases"/>
    <property type="match status" value="1"/>
</dbReference>
<keyword evidence="20" id="KW-1185">Reference proteome</keyword>
<dbReference type="PANTHER" id="PTHR23076:SF97">
    <property type="entry name" value="ATP-DEPENDENT ZINC METALLOPROTEASE YME1L1"/>
    <property type="match status" value="1"/>
</dbReference>
<evidence type="ECO:0000256" key="13">
    <source>
        <dbReference type="ARBA" id="ARBA00023136"/>
    </source>
</evidence>
<evidence type="ECO:0000256" key="11">
    <source>
        <dbReference type="ARBA" id="ARBA00022989"/>
    </source>
</evidence>
<evidence type="ECO:0000256" key="3">
    <source>
        <dbReference type="ARBA" id="ARBA00022475"/>
    </source>
</evidence>
<sequence length="718" mass="80048">MNDNQFENEDLKDKNDSEIHEKKENQENEETKEENQKEQDSQNENKNDENDSEDKQSSDDNKNHDDNYNPFNKKKDDEKRRVVGKAVKVNFNFKGLLMLIFIITLAFVVPSMMDESASEKTNDISYSTFIKNIEDKNINVIEERDGYIYGYKEDPAKLNQVTQNKSGGLKAKLGIKTEEEVQGFKARLITNRLGEDANLMTVINNNSAIIRSIDPPEPSLLLSIVLAFLPYIIMIGFLVFMLNRMNRGGSGGGPQIFNMGKSRAKENGENISNVTFADVAGIDEAKQELKEVVDFLKEPEKFRKIGAKIPKGVLLLGQPGTGKTLLAKAVAGEAKVPFFSMSGSEFVEMFVGVGASRVRDLFNKARKNAPCIVFIDEIDAVGRKRGTGQGGGNDEREQTLNQLLVEMDGFGTDETIIVLAATNRADVLDKALRRPGRFDRQVVVDMPDIKGREEILKVHAKGKKFASDVDFKIIAKKTAGMAGADLANILNEGAILAAREGRTEITMADLEEASEKVQMGPEKRSKVVSETDKKIVAYHESGHAIVNFVVGGEDKVHKITMIPRGQAGGYTLSLPAEQRLVYSKKYFMDEIAIFFGGRAAEEIIFGKDNITSGASNDIQVATSFAQQMVTKLGMSEKFGPILLDGTREGDMFQSKYYSEQTGKEIDDEIRSIINERYQKALSILNENRNKLEEVTRILLEKETIMGDEFEAIMKNENI</sequence>
<evidence type="ECO:0000259" key="18">
    <source>
        <dbReference type="SMART" id="SM00382"/>
    </source>
</evidence>
<dbReference type="FunFam" id="3.40.50.300:FF:000001">
    <property type="entry name" value="ATP-dependent zinc metalloprotease FtsH"/>
    <property type="match status" value="1"/>
</dbReference>
<dbReference type="FunFam" id="1.10.8.60:FF:000001">
    <property type="entry name" value="ATP-dependent zinc metalloprotease FtsH"/>
    <property type="match status" value="1"/>
</dbReference>
<evidence type="ECO:0000256" key="9">
    <source>
        <dbReference type="ARBA" id="ARBA00022833"/>
    </source>
</evidence>
<dbReference type="CDD" id="cd19501">
    <property type="entry name" value="RecA-like_FtsH"/>
    <property type="match status" value="1"/>
</dbReference>
<dbReference type="PROSITE" id="PS00674">
    <property type="entry name" value="AAA"/>
    <property type="match status" value="1"/>
</dbReference>
<keyword evidence="9 15" id="KW-0862">Zinc</keyword>
<dbReference type="InterPro" id="IPR003593">
    <property type="entry name" value="AAA+_ATPase"/>
</dbReference>
<evidence type="ECO:0000256" key="7">
    <source>
        <dbReference type="ARBA" id="ARBA00022741"/>
    </source>
</evidence>
<evidence type="ECO:0000313" key="20">
    <source>
        <dbReference type="Proteomes" id="UP000196759"/>
    </source>
</evidence>
<evidence type="ECO:0000256" key="12">
    <source>
        <dbReference type="ARBA" id="ARBA00023049"/>
    </source>
</evidence>
<evidence type="ECO:0000313" key="19">
    <source>
        <dbReference type="EMBL" id="ASC03610.1"/>
    </source>
</evidence>
<dbReference type="Pfam" id="PF00004">
    <property type="entry name" value="AAA"/>
    <property type="match status" value="1"/>
</dbReference>
<name>A0A1Z3CJZ2_FUSNP</name>
<dbReference type="InterPro" id="IPR037219">
    <property type="entry name" value="Peptidase_M41-like"/>
</dbReference>
<dbReference type="Pfam" id="PF06480">
    <property type="entry name" value="FtsH_ext"/>
    <property type="match status" value="1"/>
</dbReference>
<dbReference type="GO" id="GO:0016887">
    <property type="term" value="F:ATP hydrolysis activity"/>
    <property type="evidence" value="ECO:0007669"/>
    <property type="project" value="UniProtKB-UniRule"/>
</dbReference>
<dbReference type="InterPro" id="IPR003960">
    <property type="entry name" value="ATPase_AAA_CS"/>
</dbReference>
<comment type="similarity">
    <text evidence="2 15">In the C-terminal section; belongs to the peptidase M41 family.</text>
</comment>